<protein>
    <submittedName>
        <fullName evidence="11">MiaB-like tRNA modifying enzyme</fullName>
    </submittedName>
</protein>
<reference evidence="11 12" key="1">
    <citation type="journal article" date="2010" name="Stand. Genomic Sci.">
        <title>Complete genome sequence of Denitrovibrio acetiphilus type strain (N2460).</title>
        <authorList>
            <person name="Kiss H."/>
            <person name="Lang E."/>
            <person name="Lapidus A."/>
            <person name="Copeland A."/>
            <person name="Nolan M."/>
            <person name="Glavina Del Rio T."/>
            <person name="Chen F."/>
            <person name="Lucas S."/>
            <person name="Tice H."/>
            <person name="Cheng J.F."/>
            <person name="Han C."/>
            <person name="Goodwin L."/>
            <person name="Pitluck S."/>
            <person name="Liolios K."/>
            <person name="Pati A."/>
            <person name="Ivanova N."/>
            <person name="Mavromatis K."/>
            <person name="Chen A."/>
            <person name="Palaniappan K."/>
            <person name="Land M."/>
            <person name="Hauser L."/>
            <person name="Chang Y.J."/>
            <person name="Jeffries C.D."/>
            <person name="Detter J.C."/>
            <person name="Brettin T."/>
            <person name="Spring S."/>
            <person name="Rohde M."/>
            <person name="Goker M."/>
            <person name="Woyke T."/>
            <person name="Bristow J."/>
            <person name="Eisen J.A."/>
            <person name="Markowitz V."/>
            <person name="Hugenholtz P."/>
            <person name="Kyrpides N.C."/>
            <person name="Klenk H.P."/>
        </authorList>
    </citation>
    <scope>NUCLEOTIDE SEQUENCE [LARGE SCALE GENOMIC DNA]</scope>
    <source>
        <strain evidence="12">DSM 12809 / NBRC 114555 / N2460</strain>
    </source>
</reference>
<dbReference type="PANTHER" id="PTHR43020:SF2">
    <property type="entry name" value="MITOCHONDRIAL TRNA METHYLTHIOTRANSFERASE CDK5RAP1"/>
    <property type="match status" value="1"/>
</dbReference>
<dbReference type="STRING" id="522772.Dacet_0834"/>
<dbReference type="InterPro" id="IPR006638">
    <property type="entry name" value="Elp3/MiaA/NifB-like_rSAM"/>
</dbReference>
<dbReference type="InterPro" id="IPR020612">
    <property type="entry name" value="Methylthiotransferase_CS"/>
</dbReference>
<dbReference type="InterPro" id="IPR038135">
    <property type="entry name" value="Methylthiotransferase_N_sf"/>
</dbReference>
<keyword evidence="2" id="KW-0004">4Fe-4S</keyword>
<dbReference type="FunFam" id="3.80.30.20:FF:000001">
    <property type="entry name" value="tRNA-2-methylthio-N(6)-dimethylallyladenosine synthase 2"/>
    <property type="match status" value="1"/>
</dbReference>
<keyword evidence="6" id="KW-0479">Metal-binding</keyword>
<dbReference type="PROSITE" id="PS51449">
    <property type="entry name" value="MTTASE_N"/>
    <property type="match status" value="1"/>
</dbReference>
<dbReference type="Gene3D" id="3.80.30.20">
    <property type="entry name" value="tm_1862 like domain"/>
    <property type="match status" value="1"/>
</dbReference>
<keyword evidence="4" id="KW-0808">Transferase</keyword>
<dbReference type="AlphaFoldDB" id="D4H5J4"/>
<evidence type="ECO:0000256" key="7">
    <source>
        <dbReference type="ARBA" id="ARBA00023004"/>
    </source>
</evidence>
<evidence type="ECO:0000256" key="3">
    <source>
        <dbReference type="ARBA" id="ARBA00022490"/>
    </source>
</evidence>
<dbReference type="SFLD" id="SFLDG01061">
    <property type="entry name" value="methylthiotransferase"/>
    <property type="match status" value="1"/>
</dbReference>
<feature type="domain" description="MTTase N-terminal" evidence="9">
    <location>
        <begin position="1"/>
        <end position="112"/>
    </location>
</feature>
<evidence type="ECO:0000256" key="4">
    <source>
        <dbReference type="ARBA" id="ARBA00022679"/>
    </source>
</evidence>
<dbReference type="InterPro" id="IPR023404">
    <property type="entry name" value="rSAM_horseshoe"/>
</dbReference>
<evidence type="ECO:0000313" key="12">
    <source>
        <dbReference type="Proteomes" id="UP000002012"/>
    </source>
</evidence>
<dbReference type="KEGG" id="dap:Dacet_0834"/>
<dbReference type="SUPFAM" id="SSF102114">
    <property type="entry name" value="Radical SAM enzymes"/>
    <property type="match status" value="1"/>
</dbReference>
<evidence type="ECO:0000259" key="10">
    <source>
        <dbReference type="PROSITE" id="PS51918"/>
    </source>
</evidence>
<dbReference type="RefSeq" id="WP_013010145.1">
    <property type="nucleotide sequence ID" value="NC_013943.1"/>
</dbReference>
<dbReference type="EMBL" id="CP001968">
    <property type="protein sequence ID" value="ADD67614.1"/>
    <property type="molecule type" value="Genomic_DNA"/>
</dbReference>
<dbReference type="GO" id="GO:0005829">
    <property type="term" value="C:cytosol"/>
    <property type="evidence" value="ECO:0007669"/>
    <property type="project" value="TreeGrafter"/>
</dbReference>
<evidence type="ECO:0000256" key="2">
    <source>
        <dbReference type="ARBA" id="ARBA00022485"/>
    </source>
</evidence>
<feature type="domain" description="Radical SAM core" evidence="10">
    <location>
        <begin position="131"/>
        <end position="362"/>
    </location>
</feature>
<dbReference type="HOGENOM" id="CLU_018697_1_0_0"/>
<dbReference type="InterPro" id="IPR007197">
    <property type="entry name" value="rSAM"/>
</dbReference>
<dbReference type="InterPro" id="IPR013848">
    <property type="entry name" value="Methylthiotransferase_N"/>
</dbReference>
<dbReference type="Gene3D" id="3.40.50.12160">
    <property type="entry name" value="Methylthiotransferase, N-terminal domain"/>
    <property type="match status" value="1"/>
</dbReference>
<keyword evidence="3" id="KW-0963">Cytoplasm</keyword>
<dbReference type="Pfam" id="PF00919">
    <property type="entry name" value="UPF0004"/>
    <property type="match status" value="1"/>
</dbReference>
<dbReference type="InParanoid" id="D4H5J4"/>
<dbReference type="NCBIfam" id="TIGR01579">
    <property type="entry name" value="MiaB-like-C"/>
    <property type="match status" value="1"/>
</dbReference>
<keyword evidence="7" id="KW-0408">Iron</keyword>
<dbReference type="PaxDb" id="522772-Dacet_0834"/>
<evidence type="ECO:0000256" key="1">
    <source>
        <dbReference type="ARBA" id="ARBA00001966"/>
    </source>
</evidence>
<evidence type="ECO:0000256" key="5">
    <source>
        <dbReference type="ARBA" id="ARBA00022691"/>
    </source>
</evidence>
<keyword evidence="8" id="KW-0411">Iron-sulfur</keyword>
<dbReference type="InterPro" id="IPR005839">
    <property type="entry name" value="Methylthiotransferase"/>
</dbReference>
<dbReference type="SFLD" id="SFLDG01082">
    <property type="entry name" value="B12-binding_domain_containing"/>
    <property type="match status" value="1"/>
</dbReference>
<dbReference type="SMART" id="SM00729">
    <property type="entry name" value="Elp3"/>
    <property type="match status" value="1"/>
</dbReference>
<evidence type="ECO:0000313" key="11">
    <source>
        <dbReference type="EMBL" id="ADD67614.1"/>
    </source>
</evidence>
<dbReference type="SFLD" id="SFLDS00029">
    <property type="entry name" value="Radical_SAM"/>
    <property type="match status" value="1"/>
</dbReference>
<dbReference type="NCBIfam" id="TIGR00089">
    <property type="entry name" value="MiaB/RimO family radical SAM methylthiotransferase"/>
    <property type="match status" value="1"/>
</dbReference>
<gene>
    <name evidence="11" type="ordered locus">Dacet_0834</name>
</gene>
<dbReference type="CDD" id="cd01335">
    <property type="entry name" value="Radical_SAM"/>
    <property type="match status" value="1"/>
</dbReference>
<dbReference type="GO" id="GO:0051539">
    <property type="term" value="F:4 iron, 4 sulfur cluster binding"/>
    <property type="evidence" value="ECO:0007669"/>
    <property type="project" value="UniProtKB-KW"/>
</dbReference>
<dbReference type="Pfam" id="PF04055">
    <property type="entry name" value="Radical_SAM"/>
    <property type="match status" value="1"/>
</dbReference>
<evidence type="ECO:0000256" key="8">
    <source>
        <dbReference type="ARBA" id="ARBA00023014"/>
    </source>
</evidence>
<evidence type="ECO:0000259" key="9">
    <source>
        <dbReference type="PROSITE" id="PS51449"/>
    </source>
</evidence>
<name>D4H5J4_DENA2</name>
<keyword evidence="12" id="KW-1185">Reference proteome</keyword>
<proteinExistence type="predicted"/>
<dbReference type="OrthoDB" id="9805215at2"/>
<dbReference type="PROSITE" id="PS51918">
    <property type="entry name" value="RADICAL_SAM"/>
    <property type="match status" value="1"/>
</dbReference>
<accession>D4H5J4</accession>
<dbReference type="InterPro" id="IPR058240">
    <property type="entry name" value="rSAM_sf"/>
</dbReference>
<comment type="cofactor">
    <cofactor evidence="1">
        <name>[4Fe-4S] cluster</name>
        <dbReference type="ChEBI" id="CHEBI:49883"/>
    </cofactor>
</comment>
<dbReference type="InterPro" id="IPR006467">
    <property type="entry name" value="MiaB-like_bact"/>
</dbReference>
<keyword evidence="5" id="KW-0949">S-adenosyl-L-methionine</keyword>
<evidence type="ECO:0000256" key="6">
    <source>
        <dbReference type="ARBA" id="ARBA00022723"/>
    </source>
</evidence>
<organism evidence="11 12">
    <name type="scientific">Denitrovibrio acetiphilus (strain DSM 12809 / NBRC 114555 / N2460)</name>
    <dbReference type="NCBI Taxonomy" id="522772"/>
    <lineage>
        <taxon>Bacteria</taxon>
        <taxon>Pseudomonadati</taxon>
        <taxon>Deferribacterota</taxon>
        <taxon>Deferribacteres</taxon>
        <taxon>Deferribacterales</taxon>
        <taxon>Geovibrionaceae</taxon>
        <taxon>Denitrovibrio</taxon>
    </lineage>
</organism>
<dbReference type="Proteomes" id="UP000002012">
    <property type="component" value="Chromosome"/>
</dbReference>
<dbReference type="eggNOG" id="COG0621">
    <property type="taxonomic scope" value="Bacteria"/>
</dbReference>
<dbReference type="GO" id="GO:0035597">
    <property type="term" value="F:tRNA-2-methylthio-N(6)-dimethylallyladenosine(37) synthase activity"/>
    <property type="evidence" value="ECO:0007669"/>
    <property type="project" value="TreeGrafter"/>
</dbReference>
<dbReference type="PANTHER" id="PTHR43020">
    <property type="entry name" value="CDK5 REGULATORY SUBUNIT-ASSOCIATED PROTEIN 1"/>
    <property type="match status" value="1"/>
</dbReference>
<sequence precursor="true">MRTFIYTFGCKVNQVESEKIVNEFKDYNLTSVDTANEADLLIFNTCAVTERAENKFHSMVRKARGANPDVIIAVTGCAAEKDKDKLKALGADIVVTNSGKMDILEHIVKKTDHLDSIFESKGFLEADNISMATRTRAFVKIQDGCDSNCAYCIIPSLRGLPVSRASEAVIAEVKTLVKAGYKEIVPVGIHVGKYGQDLKEEIDLPHLIEKIIAIEGDFRVRLTSIELNELTDRMIQMLAENTEKICRHYHIPLQSGSSHTLSMMNRKYTAEEYITKLNRLKELVPGCLLGADVIVGFPGETDDHFAETLDTLKKSGLEHLHVFSYSDRSGTKASEMSDKVSGKVKSERAKKLRAFAENVKFHAAEQCVDKIYKVLTQKDNTGITDNYFTVRFKEDVEPGSFLDVLITNAYKDGSLKGDILDAGKDISDRRSGSGSDRSC</sequence>
<dbReference type="GO" id="GO:0046872">
    <property type="term" value="F:metal ion binding"/>
    <property type="evidence" value="ECO:0007669"/>
    <property type="project" value="UniProtKB-KW"/>
</dbReference>
<dbReference type="PROSITE" id="PS01278">
    <property type="entry name" value="MTTASE_RADICAL"/>
    <property type="match status" value="1"/>
</dbReference>